<feature type="transmembrane region" description="Helical" evidence="1">
    <location>
        <begin position="50"/>
        <end position="67"/>
    </location>
</feature>
<proteinExistence type="predicted"/>
<evidence type="ECO:0000256" key="1">
    <source>
        <dbReference type="SAM" id="Phobius"/>
    </source>
</evidence>
<keyword evidence="1" id="KW-1133">Transmembrane helix</keyword>
<gene>
    <name evidence="2" type="ORF">TQ33_0343</name>
</gene>
<name>A0A0F6TP87_9GAMM</name>
<dbReference type="RefSeq" id="WP_046560529.1">
    <property type="nucleotide sequence ID" value="NZ_CP010975.1"/>
</dbReference>
<protein>
    <submittedName>
        <fullName evidence="2">Uncharacterized protein</fullName>
    </submittedName>
</protein>
<feature type="transmembrane region" description="Helical" evidence="1">
    <location>
        <begin position="25"/>
        <end position="43"/>
    </location>
</feature>
<dbReference type="Proteomes" id="UP000034071">
    <property type="component" value="Chromosome"/>
</dbReference>
<dbReference type="EMBL" id="CP010975">
    <property type="protein sequence ID" value="AKE51330.1"/>
    <property type="molecule type" value="Genomic_DNA"/>
</dbReference>
<feature type="transmembrane region" description="Helical" evidence="1">
    <location>
        <begin position="87"/>
        <end position="105"/>
    </location>
</feature>
<evidence type="ECO:0000313" key="2">
    <source>
        <dbReference type="EMBL" id="AKE51330.1"/>
    </source>
</evidence>
<keyword evidence="1" id="KW-0812">Transmembrane</keyword>
<organism evidence="2 3">
    <name type="scientific">Kangiella geojedonensis</name>
    <dbReference type="NCBI Taxonomy" id="914150"/>
    <lineage>
        <taxon>Bacteria</taxon>
        <taxon>Pseudomonadati</taxon>
        <taxon>Pseudomonadota</taxon>
        <taxon>Gammaproteobacteria</taxon>
        <taxon>Kangiellales</taxon>
        <taxon>Kangiellaceae</taxon>
        <taxon>Kangiella</taxon>
    </lineage>
</organism>
<dbReference type="KEGG" id="kge:TQ33_0343"/>
<reference evidence="2 3" key="1">
    <citation type="submission" date="2015-02" db="EMBL/GenBank/DDBJ databases">
        <title>Complete genome sequence of Kangiella geojedonensis strain YCS-5T.</title>
        <authorList>
            <person name="Kim K.M."/>
        </authorList>
    </citation>
    <scope>NUCLEOTIDE SEQUENCE [LARGE SCALE GENOMIC DNA]</scope>
    <source>
        <strain evidence="2 3">YCS-5</strain>
    </source>
</reference>
<dbReference type="HOGENOM" id="CLU_165222_0_0_6"/>
<evidence type="ECO:0000313" key="3">
    <source>
        <dbReference type="Proteomes" id="UP000034071"/>
    </source>
</evidence>
<dbReference type="OrthoDB" id="6196878at2"/>
<sequence length="110" mass="11346">MKIGSIAFLAGLAVAVIGGFINVSWFPLLLVVIGLVVGLLNVAGSETKGFLIACIAFLMASTAIYPLEQALNSFAGLGTIIGSIMHNIGYMVGAATLIVAIKALFEMSKD</sequence>
<keyword evidence="1" id="KW-0472">Membrane</keyword>
<keyword evidence="3" id="KW-1185">Reference proteome</keyword>
<accession>A0A0F6TP87</accession>
<dbReference type="AlphaFoldDB" id="A0A0F6TP87"/>